<dbReference type="InterPro" id="IPR053139">
    <property type="entry name" value="Surface_bspA-like"/>
</dbReference>
<comment type="caution">
    <text evidence="1">The sequence shown here is derived from an EMBL/GenBank/DDBJ whole genome shotgun (WGS) entry which is preliminary data.</text>
</comment>
<evidence type="ECO:0000313" key="1">
    <source>
        <dbReference type="EMBL" id="GFH56017.1"/>
    </source>
</evidence>
<dbReference type="PANTHER" id="PTHR45661:SF3">
    <property type="entry name" value="IG-LIKE DOMAIN-CONTAINING PROTEIN"/>
    <property type="match status" value="1"/>
</dbReference>
<name>A0AAD3D1R8_9STRA</name>
<gene>
    <name evidence="1" type="ORF">CTEN210_12493</name>
</gene>
<protein>
    <recommendedName>
        <fullName evidence="3">Leucine-rich repeat domain-containing protein</fullName>
    </recommendedName>
</protein>
<dbReference type="PANTHER" id="PTHR45661">
    <property type="entry name" value="SURFACE ANTIGEN"/>
    <property type="match status" value="1"/>
</dbReference>
<evidence type="ECO:0008006" key="3">
    <source>
        <dbReference type="Google" id="ProtNLM"/>
    </source>
</evidence>
<accession>A0AAD3D1R8</accession>
<evidence type="ECO:0000313" key="2">
    <source>
        <dbReference type="Proteomes" id="UP001054902"/>
    </source>
</evidence>
<dbReference type="EMBL" id="BLLK01000051">
    <property type="protein sequence ID" value="GFH56017.1"/>
    <property type="molecule type" value="Genomic_DNA"/>
</dbReference>
<organism evidence="1 2">
    <name type="scientific">Chaetoceros tenuissimus</name>
    <dbReference type="NCBI Taxonomy" id="426638"/>
    <lineage>
        <taxon>Eukaryota</taxon>
        <taxon>Sar</taxon>
        <taxon>Stramenopiles</taxon>
        <taxon>Ochrophyta</taxon>
        <taxon>Bacillariophyta</taxon>
        <taxon>Coscinodiscophyceae</taxon>
        <taxon>Chaetocerotophycidae</taxon>
        <taxon>Chaetocerotales</taxon>
        <taxon>Chaetocerotaceae</taxon>
        <taxon>Chaetoceros</taxon>
    </lineage>
</organism>
<reference evidence="1 2" key="1">
    <citation type="journal article" date="2021" name="Sci. Rep.">
        <title>The genome of the diatom Chaetoceros tenuissimus carries an ancient integrated fragment of an extant virus.</title>
        <authorList>
            <person name="Hongo Y."/>
            <person name="Kimura K."/>
            <person name="Takaki Y."/>
            <person name="Yoshida Y."/>
            <person name="Baba S."/>
            <person name="Kobayashi G."/>
            <person name="Nagasaki K."/>
            <person name="Hano T."/>
            <person name="Tomaru Y."/>
        </authorList>
    </citation>
    <scope>NUCLEOTIDE SEQUENCE [LARGE SCALE GENOMIC DNA]</scope>
    <source>
        <strain evidence="1 2">NIES-3715</strain>
    </source>
</reference>
<dbReference type="SUPFAM" id="SSF52058">
    <property type="entry name" value="L domain-like"/>
    <property type="match status" value="1"/>
</dbReference>
<dbReference type="InterPro" id="IPR032675">
    <property type="entry name" value="LRR_dom_sf"/>
</dbReference>
<dbReference type="Proteomes" id="UP001054902">
    <property type="component" value="Unassembled WGS sequence"/>
</dbReference>
<dbReference type="InterPro" id="IPR026906">
    <property type="entry name" value="LRR_5"/>
</dbReference>
<dbReference type="Pfam" id="PF13306">
    <property type="entry name" value="LRR_5"/>
    <property type="match status" value="1"/>
</dbReference>
<keyword evidence="2" id="KW-1185">Reference proteome</keyword>
<dbReference type="AlphaFoldDB" id="A0AAD3D1R8"/>
<sequence>MRVQPVEWQSFIPGIQMYKGKKTYFYNGEKIFEENNDRVCRPLIHDRKERDTWEVIIALPGVEVIPENSFCWCGNIDTVIMADTVRRIEDLAFPECRNLKFVKLPRNVEYIGEQAFWYCNNLTSVFIPPTCREIGRWAFNCCKKLIILGMPQNIQIGNNAFAYTLLMTKLPFSFELDDGDIIDPDDEATAIQWVKTINNEGAYALHRACSSFHPLAEIVHTLVKQQGIKAMKMPNTIDITPSEYLAANTFADISEKEIVNRYILDMMGEVL</sequence>
<proteinExistence type="predicted"/>
<dbReference type="Gene3D" id="3.80.10.10">
    <property type="entry name" value="Ribonuclease Inhibitor"/>
    <property type="match status" value="1"/>
</dbReference>